<proteinExistence type="inferred from homology"/>
<dbReference type="InterPro" id="IPR012340">
    <property type="entry name" value="NA-bd_OB-fold"/>
</dbReference>
<keyword evidence="8" id="KW-0030">Aminoacyl-tRNA synthetase</keyword>
<keyword evidence="6" id="KW-0067">ATP-binding</keyword>
<evidence type="ECO:0000256" key="2">
    <source>
        <dbReference type="ARBA" id="ARBA00005312"/>
    </source>
</evidence>
<keyword evidence="3" id="KW-0963">Cytoplasm</keyword>
<dbReference type="Gene3D" id="2.40.50.140">
    <property type="entry name" value="Nucleic acid-binding proteins"/>
    <property type="match status" value="1"/>
</dbReference>
<dbReference type="PANTHER" id="PTHR43450:SF1">
    <property type="entry name" value="ASPARTATE--TRNA LIGASE, CYTOPLASMIC"/>
    <property type="match status" value="1"/>
</dbReference>
<keyword evidence="7" id="KW-0648">Protein biosynthesis</keyword>
<comment type="similarity">
    <text evidence="2">Belongs to the class-II aminoacyl-tRNA synthetase family. Type 2 subfamily.</text>
</comment>
<dbReference type="Proteomes" id="UP000277633">
    <property type="component" value="Unassembled WGS sequence"/>
</dbReference>
<dbReference type="EC" id="6.1.1.23" evidence="10"/>
<dbReference type="InterPro" id="IPR002312">
    <property type="entry name" value="Asp/Asn-tRNA-synth_IIb"/>
</dbReference>
<dbReference type="NCBIfam" id="NF003483">
    <property type="entry name" value="PRK05159.1"/>
    <property type="match status" value="1"/>
</dbReference>
<evidence type="ECO:0000313" key="10">
    <source>
        <dbReference type="EMBL" id="RLG70038.1"/>
    </source>
</evidence>
<comment type="caution">
    <text evidence="10">The sequence shown here is derived from an EMBL/GenBank/DDBJ whole genome shotgun (WGS) entry which is preliminary data.</text>
</comment>
<dbReference type="GO" id="GO:0017101">
    <property type="term" value="C:aminoacyl-tRNA synthetase multienzyme complex"/>
    <property type="evidence" value="ECO:0007669"/>
    <property type="project" value="TreeGrafter"/>
</dbReference>
<dbReference type="InterPro" id="IPR045864">
    <property type="entry name" value="aa-tRNA-synth_II/BPL/LPL"/>
</dbReference>
<evidence type="ECO:0000313" key="11">
    <source>
        <dbReference type="Proteomes" id="UP000277633"/>
    </source>
</evidence>
<evidence type="ECO:0000256" key="3">
    <source>
        <dbReference type="ARBA" id="ARBA00022490"/>
    </source>
</evidence>
<dbReference type="SUPFAM" id="SSF55681">
    <property type="entry name" value="Class II aaRS and biotin synthetases"/>
    <property type="match status" value="1"/>
</dbReference>
<keyword evidence="4 10" id="KW-0436">Ligase</keyword>
<evidence type="ECO:0000259" key="9">
    <source>
        <dbReference type="PROSITE" id="PS50862"/>
    </source>
</evidence>
<organism evidence="10 11">
    <name type="scientific">Candidatus Iainarchaeum sp</name>
    <dbReference type="NCBI Taxonomy" id="3101447"/>
    <lineage>
        <taxon>Archaea</taxon>
        <taxon>Candidatus Iainarchaeota</taxon>
        <taxon>Candidatus Iainarchaeia</taxon>
        <taxon>Candidatus Iainarchaeales</taxon>
        <taxon>Candidatus Iainarchaeaceae</taxon>
        <taxon>Candidatus Iainarchaeum</taxon>
    </lineage>
</organism>
<dbReference type="GO" id="GO:0050560">
    <property type="term" value="F:aspartate-tRNA(Asn) ligase activity"/>
    <property type="evidence" value="ECO:0007669"/>
    <property type="project" value="UniProtKB-EC"/>
</dbReference>
<dbReference type="PRINTS" id="PR01042">
    <property type="entry name" value="TRNASYNTHASP"/>
</dbReference>
<dbReference type="GO" id="GO:0005524">
    <property type="term" value="F:ATP binding"/>
    <property type="evidence" value="ECO:0007669"/>
    <property type="project" value="UniProtKB-KW"/>
</dbReference>
<gene>
    <name evidence="10" type="ORF">DRO07_01145</name>
</gene>
<evidence type="ECO:0000256" key="8">
    <source>
        <dbReference type="ARBA" id="ARBA00023146"/>
    </source>
</evidence>
<reference evidence="10 11" key="1">
    <citation type="submission" date="2018-06" db="EMBL/GenBank/DDBJ databases">
        <title>Extensive metabolic versatility and redundancy in microbially diverse, dynamic hydrothermal sediments.</title>
        <authorList>
            <person name="Dombrowski N."/>
            <person name="Teske A."/>
            <person name="Baker B.J."/>
        </authorList>
    </citation>
    <scope>NUCLEOTIDE SEQUENCE [LARGE SCALE GENOMIC DNA]</scope>
    <source>
        <strain evidence="10">B9_G13</strain>
    </source>
</reference>
<evidence type="ECO:0000256" key="7">
    <source>
        <dbReference type="ARBA" id="ARBA00022917"/>
    </source>
</evidence>
<protein>
    <submittedName>
        <fullName evidence="10">Aspartate--tRNA(Asn) ligase</fullName>
        <ecNumber evidence="10">6.1.1.23</ecNumber>
    </submittedName>
</protein>
<dbReference type="PROSITE" id="PS50862">
    <property type="entry name" value="AA_TRNA_LIGASE_II"/>
    <property type="match status" value="1"/>
</dbReference>
<dbReference type="SUPFAM" id="SSF50249">
    <property type="entry name" value="Nucleic acid-binding proteins"/>
    <property type="match status" value="1"/>
</dbReference>
<sequence>MKRVYANEVAKYHNKKVLVQGWVQETRDFGGIRFIILKDRSGYTQITLPKKVVPKDVYNVVENLTKESVIYVWGTAKKSAKAKVGSEVIPEKIEIVSLAKAPTPIDTSGKIESDLAKRLDHRFLDVRNKKSIALFTIRSKMFKACVEYFDLNRFMNINTPKITTIGVESGAELFEVNYFGRKAYLAQSPQIYKQMFVAAGFERVYEIAPVYRAEKSHTAQHLTEFIGIDFEQGFIESEQDVMDTVEGLIKHILKRVKEECEEELELWDRSVKIPKKIPRITMREAKEILAEKGLRLPDEEDLNLEAQKILAEYFIEKKHAELVFVYYYPWAVRPFYHMKPEQDPSVTKSFDLLWNGIEVATGAQREHRYEVLKKQAEEKGVNFDAMEVYAEIFQYGCP</sequence>
<dbReference type="Pfam" id="PF00152">
    <property type="entry name" value="tRNA-synt_2"/>
    <property type="match status" value="1"/>
</dbReference>
<feature type="domain" description="Aminoacyl-transfer RNA synthetases class-II family profile" evidence="9">
    <location>
        <begin position="135"/>
        <end position="398"/>
    </location>
</feature>
<dbReference type="GO" id="GO:0005829">
    <property type="term" value="C:cytosol"/>
    <property type="evidence" value="ECO:0007669"/>
    <property type="project" value="TreeGrafter"/>
</dbReference>
<evidence type="ECO:0000256" key="1">
    <source>
        <dbReference type="ARBA" id="ARBA00004496"/>
    </source>
</evidence>
<dbReference type="InterPro" id="IPR004523">
    <property type="entry name" value="Asp-tRNA_synthase_2"/>
</dbReference>
<dbReference type="GO" id="GO:0006422">
    <property type="term" value="P:aspartyl-tRNA aminoacylation"/>
    <property type="evidence" value="ECO:0007669"/>
    <property type="project" value="InterPro"/>
</dbReference>
<evidence type="ECO:0000256" key="5">
    <source>
        <dbReference type="ARBA" id="ARBA00022741"/>
    </source>
</evidence>
<feature type="non-terminal residue" evidence="10">
    <location>
        <position position="398"/>
    </location>
</feature>
<dbReference type="NCBIfam" id="TIGR00458">
    <property type="entry name" value="aspS_nondisc"/>
    <property type="match status" value="1"/>
</dbReference>
<dbReference type="GO" id="GO:0004815">
    <property type="term" value="F:aspartate-tRNA ligase activity"/>
    <property type="evidence" value="ECO:0007669"/>
    <property type="project" value="InterPro"/>
</dbReference>
<dbReference type="AlphaFoldDB" id="A0A497JJF9"/>
<dbReference type="Pfam" id="PF01336">
    <property type="entry name" value="tRNA_anti-codon"/>
    <property type="match status" value="1"/>
</dbReference>
<dbReference type="EMBL" id="QMWO01000027">
    <property type="protein sequence ID" value="RLG70038.1"/>
    <property type="molecule type" value="Genomic_DNA"/>
</dbReference>
<accession>A0A497JJF9</accession>
<dbReference type="PANTHER" id="PTHR43450">
    <property type="entry name" value="ASPARTYL-TRNA SYNTHETASE"/>
    <property type="match status" value="1"/>
</dbReference>
<dbReference type="InterPro" id="IPR004364">
    <property type="entry name" value="Aa-tRNA-synt_II"/>
</dbReference>
<dbReference type="Gene3D" id="3.30.930.10">
    <property type="entry name" value="Bira Bifunctional Protein, Domain 2"/>
    <property type="match status" value="1"/>
</dbReference>
<name>A0A497JJF9_9ARCH</name>
<dbReference type="InterPro" id="IPR004365">
    <property type="entry name" value="NA-bd_OB_tRNA"/>
</dbReference>
<keyword evidence="5" id="KW-0547">Nucleotide-binding</keyword>
<evidence type="ECO:0000256" key="4">
    <source>
        <dbReference type="ARBA" id="ARBA00022598"/>
    </source>
</evidence>
<comment type="subcellular location">
    <subcellularLocation>
        <location evidence="1">Cytoplasm</location>
    </subcellularLocation>
</comment>
<dbReference type="GO" id="GO:0003723">
    <property type="term" value="F:RNA binding"/>
    <property type="evidence" value="ECO:0007669"/>
    <property type="project" value="TreeGrafter"/>
</dbReference>
<evidence type="ECO:0000256" key="6">
    <source>
        <dbReference type="ARBA" id="ARBA00022840"/>
    </source>
</evidence>
<dbReference type="InterPro" id="IPR006195">
    <property type="entry name" value="aa-tRNA-synth_II"/>
</dbReference>